<evidence type="ECO:0000313" key="2">
    <source>
        <dbReference type="Proteomes" id="UP001055879"/>
    </source>
</evidence>
<proteinExistence type="predicted"/>
<name>A0ACB8XP17_ARCLA</name>
<gene>
    <name evidence="1" type="ORF">L6452_40968</name>
</gene>
<reference evidence="2" key="1">
    <citation type="journal article" date="2022" name="Mol. Ecol. Resour.">
        <title>The genomes of chicory, endive, great burdock and yacon provide insights into Asteraceae palaeo-polyploidization history and plant inulin production.</title>
        <authorList>
            <person name="Fan W."/>
            <person name="Wang S."/>
            <person name="Wang H."/>
            <person name="Wang A."/>
            <person name="Jiang F."/>
            <person name="Liu H."/>
            <person name="Zhao H."/>
            <person name="Xu D."/>
            <person name="Zhang Y."/>
        </authorList>
    </citation>
    <scope>NUCLEOTIDE SEQUENCE [LARGE SCALE GENOMIC DNA]</scope>
    <source>
        <strain evidence="2">cv. Niubang</strain>
    </source>
</reference>
<accession>A0ACB8XP17</accession>
<keyword evidence="2" id="KW-1185">Reference proteome</keyword>
<reference evidence="1 2" key="2">
    <citation type="journal article" date="2022" name="Mol. Ecol. Resour.">
        <title>The genomes of chicory, endive, great burdock and yacon provide insights into Asteraceae paleo-polyploidization history and plant inulin production.</title>
        <authorList>
            <person name="Fan W."/>
            <person name="Wang S."/>
            <person name="Wang H."/>
            <person name="Wang A."/>
            <person name="Jiang F."/>
            <person name="Liu H."/>
            <person name="Zhao H."/>
            <person name="Xu D."/>
            <person name="Zhang Y."/>
        </authorList>
    </citation>
    <scope>NUCLEOTIDE SEQUENCE [LARGE SCALE GENOMIC DNA]</scope>
    <source>
        <strain evidence="2">cv. Niubang</strain>
    </source>
</reference>
<dbReference type="EMBL" id="CM042062">
    <property type="protein sequence ID" value="KAI3669651.1"/>
    <property type="molecule type" value="Genomic_DNA"/>
</dbReference>
<sequence length="117" mass="13773">MANYMLQEDDDDDDVNDNITKSISQESIMNEVAFNWGLEKLPKNRRSSSSSPEKKSSSRVPMRGVEEALDLVVVVYREKDGNSWIILVEEAIDGEKKIWFRDEWRKKMERIDHIFYT</sequence>
<organism evidence="1 2">
    <name type="scientific">Arctium lappa</name>
    <name type="common">Greater burdock</name>
    <name type="synonym">Lappa major</name>
    <dbReference type="NCBI Taxonomy" id="4217"/>
    <lineage>
        <taxon>Eukaryota</taxon>
        <taxon>Viridiplantae</taxon>
        <taxon>Streptophyta</taxon>
        <taxon>Embryophyta</taxon>
        <taxon>Tracheophyta</taxon>
        <taxon>Spermatophyta</taxon>
        <taxon>Magnoliopsida</taxon>
        <taxon>eudicotyledons</taxon>
        <taxon>Gunneridae</taxon>
        <taxon>Pentapetalae</taxon>
        <taxon>asterids</taxon>
        <taxon>campanulids</taxon>
        <taxon>Asterales</taxon>
        <taxon>Asteraceae</taxon>
        <taxon>Carduoideae</taxon>
        <taxon>Cardueae</taxon>
        <taxon>Arctiinae</taxon>
        <taxon>Arctium</taxon>
    </lineage>
</organism>
<comment type="caution">
    <text evidence="1">The sequence shown here is derived from an EMBL/GenBank/DDBJ whole genome shotgun (WGS) entry which is preliminary data.</text>
</comment>
<protein>
    <submittedName>
        <fullName evidence="1">Uncharacterized protein</fullName>
    </submittedName>
</protein>
<dbReference type="Proteomes" id="UP001055879">
    <property type="component" value="Linkage Group LG16"/>
</dbReference>
<evidence type="ECO:0000313" key="1">
    <source>
        <dbReference type="EMBL" id="KAI3669651.1"/>
    </source>
</evidence>